<organism evidence="3 4">
    <name type="scientific">Sphingomonas oleivorans</name>
    <dbReference type="NCBI Taxonomy" id="1735121"/>
    <lineage>
        <taxon>Bacteria</taxon>
        <taxon>Pseudomonadati</taxon>
        <taxon>Pseudomonadota</taxon>
        <taxon>Alphaproteobacteria</taxon>
        <taxon>Sphingomonadales</taxon>
        <taxon>Sphingomonadaceae</taxon>
        <taxon>Sphingomonas</taxon>
    </lineage>
</organism>
<dbReference type="RefSeq" id="WP_107966145.1">
    <property type="nucleotide sequence ID" value="NZ_NWBU01000004.1"/>
</dbReference>
<evidence type="ECO:0000313" key="3">
    <source>
        <dbReference type="EMBL" id="PTQ12908.1"/>
    </source>
</evidence>
<proteinExistence type="predicted"/>
<evidence type="ECO:0000256" key="1">
    <source>
        <dbReference type="SAM" id="MobiDB-lite"/>
    </source>
</evidence>
<reference evidence="3 4" key="1">
    <citation type="submission" date="2017-09" db="EMBL/GenBank/DDBJ databases">
        <title>Sphingomonas panjinensis sp.nov., isolated from oil-contaminated soil.</title>
        <authorList>
            <person name="Wang L."/>
            <person name="Chen L."/>
        </authorList>
    </citation>
    <scope>NUCLEOTIDE SEQUENCE [LARGE SCALE GENOMIC DNA]</scope>
    <source>
        <strain evidence="3 4">FW-11</strain>
    </source>
</reference>
<keyword evidence="4" id="KW-1185">Reference proteome</keyword>
<dbReference type="AlphaFoldDB" id="A0A2T5G185"/>
<evidence type="ECO:0000256" key="2">
    <source>
        <dbReference type="SAM" id="SignalP"/>
    </source>
</evidence>
<feature type="signal peptide" evidence="2">
    <location>
        <begin position="1"/>
        <end position="22"/>
    </location>
</feature>
<feature type="region of interest" description="Disordered" evidence="1">
    <location>
        <begin position="70"/>
        <end position="89"/>
    </location>
</feature>
<keyword evidence="2" id="KW-0732">Signal</keyword>
<gene>
    <name evidence="3" type="ORF">CLG96_01835</name>
</gene>
<dbReference type="OrthoDB" id="7585142at2"/>
<evidence type="ECO:0008006" key="5">
    <source>
        <dbReference type="Google" id="ProtNLM"/>
    </source>
</evidence>
<dbReference type="Proteomes" id="UP000244162">
    <property type="component" value="Unassembled WGS sequence"/>
</dbReference>
<name>A0A2T5G185_9SPHN</name>
<dbReference type="EMBL" id="NWBU01000004">
    <property type="protein sequence ID" value="PTQ12908.1"/>
    <property type="molecule type" value="Genomic_DNA"/>
</dbReference>
<feature type="chain" id="PRO_5015587209" description="Secreted protein" evidence="2">
    <location>
        <begin position="23"/>
        <end position="89"/>
    </location>
</feature>
<sequence length="89" mass="9590">MMTARFALLALPLLVISTVSVAGAPETATGGAAPQQAKEKIICKTSYETGSFVKRRRNCATKRQWDDAATAARSTTQGMQNQLFTPDQN</sequence>
<accession>A0A2T5G185</accession>
<comment type="caution">
    <text evidence="3">The sequence shown here is derived from an EMBL/GenBank/DDBJ whole genome shotgun (WGS) entry which is preliminary data.</text>
</comment>
<evidence type="ECO:0000313" key="4">
    <source>
        <dbReference type="Proteomes" id="UP000244162"/>
    </source>
</evidence>
<feature type="compositionally biased region" description="Polar residues" evidence="1">
    <location>
        <begin position="72"/>
        <end position="89"/>
    </location>
</feature>
<protein>
    <recommendedName>
        <fullName evidence="5">Secreted protein</fullName>
    </recommendedName>
</protein>